<reference evidence="4" key="2">
    <citation type="submission" date="2020-04" db="EMBL/GenBank/DDBJ databases">
        <authorList>
            <consortium name="NCBI Genome Project"/>
        </authorList>
    </citation>
    <scope>NUCLEOTIDE SEQUENCE</scope>
    <source>
        <strain evidence="4">CBS 304.34</strain>
    </source>
</reference>
<evidence type="ECO:0000313" key="4">
    <source>
        <dbReference type="RefSeq" id="XP_033580462.1"/>
    </source>
</evidence>
<gene>
    <name evidence="2 4" type="ORF">BDZ99DRAFT_517751</name>
</gene>
<keyword evidence="3" id="KW-1185">Reference proteome</keyword>
<reference evidence="2 4" key="1">
    <citation type="journal article" date="2020" name="Stud. Mycol.">
        <title>101 Dothideomycetes genomes: a test case for predicting lifestyles and emergence of pathogens.</title>
        <authorList>
            <person name="Haridas S."/>
            <person name="Albert R."/>
            <person name="Binder M."/>
            <person name="Bloem J."/>
            <person name="Labutti K."/>
            <person name="Salamov A."/>
            <person name="Andreopoulos B."/>
            <person name="Baker S."/>
            <person name="Barry K."/>
            <person name="Bills G."/>
            <person name="Bluhm B."/>
            <person name="Cannon C."/>
            <person name="Castanera R."/>
            <person name="Culley D."/>
            <person name="Daum C."/>
            <person name="Ezra D."/>
            <person name="Gonzalez J."/>
            <person name="Henrissat B."/>
            <person name="Kuo A."/>
            <person name="Liang C."/>
            <person name="Lipzen A."/>
            <person name="Lutzoni F."/>
            <person name="Magnuson J."/>
            <person name="Mondo S."/>
            <person name="Nolan M."/>
            <person name="Ohm R."/>
            <person name="Pangilinan J."/>
            <person name="Park H.-J."/>
            <person name="Ramirez L."/>
            <person name="Alfaro M."/>
            <person name="Sun H."/>
            <person name="Tritt A."/>
            <person name="Yoshinaga Y."/>
            <person name="Zwiers L.-H."/>
            <person name="Turgeon B."/>
            <person name="Goodwin S."/>
            <person name="Spatafora J."/>
            <person name="Crous P."/>
            <person name="Grigoriev I."/>
        </authorList>
    </citation>
    <scope>NUCLEOTIDE SEQUENCE</scope>
    <source>
        <strain evidence="2 4">CBS 304.34</strain>
    </source>
</reference>
<name>A0A6A6YY74_9PEZI</name>
<evidence type="ECO:0000256" key="1">
    <source>
        <dbReference type="SAM" id="MobiDB-lite"/>
    </source>
</evidence>
<evidence type="ECO:0000313" key="2">
    <source>
        <dbReference type="EMBL" id="KAF2813498.1"/>
    </source>
</evidence>
<protein>
    <submittedName>
        <fullName evidence="2 4">Uncharacterized protein</fullName>
    </submittedName>
</protein>
<feature type="compositionally biased region" description="Basic and acidic residues" evidence="1">
    <location>
        <begin position="176"/>
        <end position="194"/>
    </location>
</feature>
<proteinExistence type="predicted"/>
<accession>A0A6A6YY74</accession>
<organism evidence="2">
    <name type="scientific">Mytilinidion resinicola</name>
    <dbReference type="NCBI Taxonomy" id="574789"/>
    <lineage>
        <taxon>Eukaryota</taxon>
        <taxon>Fungi</taxon>
        <taxon>Dikarya</taxon>
        <taxon>Ascomycota</taxon>
        <taxon>Pezizomycotina</taxon>
        <taxon>Dothideomycetes</taxon>
        <taxon>Pleosporomycetidae</taxon>
        <taxon>Mytilinidiales</taxon>
        <taxon>Mytilinidiaceae</taxon>
        <taxon>Mytilinidion</taxon>
    </lineage>
</organism>
<reference evidence="4" key="3">
    <citation type="submission" date="2025-04" db="UniProtKB">
        <authorList>
            <consortium name="RefSeq"/>
        </authorList>
    </citation>
    <scope>IDENTIFICATION</scope>
    <source>
        <strain evidence="4">CBS 304.34</strain>
    </source>
</reference>
<sequence>MDPSPSSASPKPKLDITDNGTFLRFINLSTDIELQQDSMSLSEDEQAKIQAYMSERTADLDSPFWKELSSDPRFAVACNQKVANDTRISIVSNGGAISFKDGPGGMPFDPASNFANNPDMARALCEQMNAIPRGEFNYHFDGKGVSMRHKKYNPSNEKEKASTTESGIVKNGAESKSVDEKGSEKKSAEEKSVH</sequence>
<dbReference type="RefSeq" id="XP_033580462.1">
    <property type="nucleotide sequence ID" value="XM_033725210.1"/>
</dbReference>
<dbReference type="GeneID" id="54466103"/>
<evidence type="ECO:0000313" key="3">
    <source>
        <dbReference type="Proteomes" id="UP000504636"/>
    </source>
</evidence>
<dbReference type="Proteomes" id="UP000504636">
    <property type="component" value="Unplaced"/>
</dbReference>
<dbReference type="AlphaFoldDB" id="A0A6A6YY74"/>
<dbReference type="EMBL" id="MU003696">
    <property type="protein sequence ID" value="KAF2813498.1"/>
    <property type="molecule type" value="Genomic_DNA"/>
</dbReference>
<feature type="region of interest" description="Disordered" evidence="1">
    <location>
        <begin position="145"/>
        <end position="194"/>
    </location>
</feature>